<dbReference type="EMBL" id="ML976994">
    <property type="protein sequence ID" value="KAF1955470.1"/>
    <property type="molecule type" value="Genomic_DNA"/>
</dbReference>
<dbReference type="Proteomes" id="UP000800035">
    <property type="component" value="Unassembled WGS sequence"/>
</dbReference>
<evidence type="ECO:0000313" key="1">
    <source>
        <dbReference type="EMBL" id="KAF1955470.1"/>
    </source>
</evidence>
<evidence type="ECO:0008006" key="3">
    <source>
        <dbReference type="Google" id="ProtNLM"/>
    </source>
</evidence>
<proteinExistence type="predicted"/>
<sequence>MAAEIGLIASVVQVAGAGLKLSQTLYQYAEGVASADRKVKDIAKEIQLTSFVINELGSLFKQDDTSALLSKSALRTADETVQECSTVFTELDAALAKSKKNTFGRLKFPFRESKIELLRSHIDKLKSTLQLLMQVLTHAHQVASQKLDREAEAAQREEIKALLLNKKNSTKRYEEYLKNYSMSEDSTVLNDDDSGKADEQIGVKSNMSMTTASISSTITVQALETCVQHIQGLLDDIECLQDALSSQNEHTDHSEHHQSLVDSYFRARSHLDSVLLGNPTSPT</sequence>
<feature type="non-terminal residue" evidence="1">
    <location>
        <position position="283"/>
    </location>
</feature>
<dbReference type="GO" id="GO:0006355">
    <property type="term" value="P:regulation of DNA-templated transcription"/>
    <property type="evidence" value="ECO:0007669"/>
    <property type="project" value="InterPro"/>
</dbReference>
<dbReference type="PANTHER" id="PTHR36167">
    <property type="entry name" value="C2H2 FINGER DOMAIN TRANSCRIPTION FACTOR (EUROFUNG)-RELATED"/>
    <property type="match status" value="1"/>
</dbReference>
<name>A0A6A5TTY2_9PLEO</name>
<dbReference type="InterPro" id="IPR039327">
    <property type="entry name" value="CON7-like"/>
</dbReference>
<evidence type="ECO:0000313" key="2">
    <source>
        <dbReference type="Proteomes" id="UP000800035"/>
    </source>
</evidence>
<accession>A0A6A5TTY2</accession>
<keyword evidence="2" id="KW-1185">Reference proteome</keyword>
<gene>
    <name evidence="1" type="ORF">CC80DRAFT_366271</name>
</gene>
<dbReference type="PANTHER" id="PTHR36167:SF4">
    <property type="entry name" value="FUNGAL N-TERMINAL DOMAIN-CONTAINING PROTEIN"/>
    <property type="match status" value="1"/>
</dbReference>
<dbReference type="OrthoDB" id="5431013at2759"/>
<dbReference type="AlphaFoldDB" id="A0A6A5TTY2"/>
<reference evidence="1" key="1">
    <citation type="journal article" date="2020" name="Stud. Mycol.">
        <title>101 Dothideomycetes genomes: a test case for predicting lifestyles and emergence of pathogens.</title>
        <authorList>
            <person name="Haridas S."/>
            <person name="Albert R."/>
            <person name="Binder M."/>
            <person name="Bloem J."/>
            <person name="Labutti K."/>
            <person name="Salamov A."/>
            <person name="Andreopoulos B."/>
            <person name="Baker S."/>
            <person name="Barry K."/>
            <person name="Bills G."/>
            <person name="Bluhm B."/>
            <person name="Cannon C."/>
            <person name="Castanera R."/>
            <person name="Culley D."/>
            <person name="Daum C."/>
            <person name="Ezra D."/>
            <person name="Gonzalez J."/>
            <person name="Henrissat B."/>
            <person name="Kuo A."/>
            <person name="Liang C."/>
            <person name="Lipzen A."/>
            <person name="Lutzoni F."/>
            <person name="Magnuson J."/>
            <person name="Mondo S."/>
            <person name="Nolan M."/>
            <person name="Ohm R."/>
            <person name="Pangilinan J."/>
            <person name="Park H.-J."/>
            <person name="Ramirez L."/>
            <person name="Alfaro M."/>
            <person name="Sun H."/>
            <person name="Tritt A."/>
            <person name="Yoshinaga Y."/>
            <person name="Zwiers L.-H."/>
            <person name="Turgeon B."/>
            <person name="Goodwin S."/>
            <person name="Spatafora J."/>
            <person name="Crous P."/>
            <person name="Grigoriev I."/>
        </authorList>
    </citation>
    <scope>NUCLEOTIDE SEQUENCE</scope>
    <source>
        <strain evidence="1">CBS 675.92</strain>
    </source>
</reference>
<organism evidence="1 2">
    <name type="scientific">Byssothecium circinans</name>
    <dbReference type="NCBI Taxonomy" id="147558"/>
    <lineage>
        <taxon>Eukaryota</taxon>
        <taxon>Fungi</taxon>
        <taxon>Dikarya</taxon>
        <taxon>Ascomycota</taxon>
        <taxon>Pezizomycotina</taxon>
        <taxon>Dothideomycetes</taxon>
        <taxon>Pleosporomycetidae</taxon>
        <taxon>Pleosporales</taxon>
        <taxon>Massarineae</taxon>
        <taxon>Massarinaceae</taxon>
        <taxon>Byssothecium</taxon>
    </lineage>
</organism>
<protein>
    <recommendedName>
        <fullName evidence="3">Fungal N-terminal domain-containing protein</fullName>
    </recommendedName>
</protein>